<dbReference type="Gene3D" id="6.10.340.10">
    <property type="match status" value="1"/>
</dbReference>
<dbReference type="Pfam" id="PF02518">
    <property type="entry name" value="HATPase_c"/>
    <property type="match status" value="1"/>
</dbReference>
<evidence type="ECO:0000256" key="5">
    <source>
        <dbReference type="ARBA" id="ARBA00022679"/>
    </source>
</evidence>
<feature type="coiled-coil region" evidence="7">
    <location>
        <begin position="243"/>
        <end position="312"/>
    </location>
</feature>
<evidence type="ECO:0000256" key="6">
    <source>
        <dbReference type="ARBA" id="ARBA00022777"/>
    </source>
</evidence>
<protein>
    <recommendedName>
        <fullName evidence="3">histidine kinase</fullName>
        <ecNumber evidence="3">2.7.13.3</ecNumber>
    </recommendedName>
</protein>
<evidence type="ECO:0000256" key="3">
    <source>
        <dbReference type="ARBA" id="ARBA00012438"/>
    </source>
</evidence>
<keyword evidence="8" id="KW-0472">Membrane</keyword>
<dbReference type="EC" id="2.7.13.3" evidence="3"/>
<evidence type="ECO:0000256" key="2">
    <source>
        <dbReference type="ARBA" id="ARBA00004370"/>
    </source>
</evidence>
<dbReference type="PROSITE" id="PS50109">
    <property type="entry name" value="HIS_KIN"/>
    <property type="match status" value="1"/>
</dbReference>
<organism evidence="11 12">
    <name type="scientific">Undibacterium flavidum</name>
    <dbReference type="NCBI Taxonomy" id="2762297"/>
    <lineage>
        <taxon>Bacteria</taxon>
        <taxon>Pseudomonadati</taxon>
        <taxon>Pseudomonadota</taxon>
        <taxon>Betaproteobacteria</taxon>
        <taxon>Burkholderiales</taxon>
        <taxon>Oxalobacteraceae</taxon>
        <taxon>Undibacterium</taxon>
    </lineage>
</organism>
<reference evidence="11 12" key="1">
    <citation type="submission" date="2020-08" db="EMBL/GenBank/DDBJ databases">
        <title>Novel species isolated from subtropical streams in China.</title>
        <authorList>
            <person name="Lu H."/>
        </authorList>
    </citation>
    <scope>NUCLEOTIDE SEQUENCE [LARGE SCALE GENOMIC DNA]</scope>
    <source>
        <strain evidence="11 12">LX15W</strain>
    </source>
</reference>
<dbReference type="PRINTS" id="PR00344">
    <property type="entry name" value="BCTRLSENSOR"/>
</dbReference>
<dbReference type="PANTHER" id="PTHR43065">
    <property type="entry name" value="SENSOR HISTIDINE KINASE"/>
    <property type="match status" value="1"/>
</dbReference>
<name>A0ABR6YFZ7_9BURK</name>
<keyword evidence="7" id="KW-0175">Coiled coil</keyword>
<dbReference type="Pfam" id="PF00672">
    <property type="entry name" value="HAMP"/>
    <property type="match status" value="1"/>
</dbReference>
<accession>A0ABR6YFZ7</accession>
<dbReference type="InterPro" id="IPR036890">
    <property type="entry name" value="HATPase_C_sf"/>
</dbReference>
<comment type="caution">
    <text evidence="11">The sequence shown here is derived from an EMBL/GenBank/DDBJ whole genome shotgun (WGS) entry which is preliminary data.</text>
</comment>
<comment type="catalytic activity">
    <reaction evidence="1">
        <text>ATP + protein L-histidine = ADP + protein N-phospho-L-histidine.</text>
        <dbReference type="EC" id="2.7.13.3"/>
    </reaction>
</comment>
<dbReference type="SUPFAM" id="SSF47384">
    <property type="entry name" value="Homodimeric domain of signal transducing histidine kinase"/>
    <property type="match status" value="1"/>
</dbReference>
<keyword evidence="12" id="KW-1185">Reference proteome</keyword>
<dbReference type="PROSITE" id="PS50885">
    <property type="entry name" value="HAMP"/>
    <property type="match status" value="1"/>
</dbReference>
<keyword evidence="8" id="KW-1133">Transmembrane helix</keyword>
<keyword evidence="5" id="KW-0808">Transferase</keyword>
<evidence type="ECO:0000259" key="9">
    <source>
        <dbReference type="PROSITE" id="PS50109"/>
    </source>
</evidence>
<dbReference type="PANTHER" id="PTHR43065:SF47">
    <property type="match status" value="1"/>
</dbReference>
<dbReference type="InterPro" id="IPR005467">
    <property type="entry name" value="His_kinase_dom"/>
</dbReference>
<feature type="domain" description="Histidine kinase" evidence="9">
    <location>
        <begin position="321"/>
        <end position="553"/>
    </location>
</feature>
<dbReference type="Gene3D" id="3.30.565.10">
    <property type="entry name" value="Histidine kinase-like ATPase, C-terminal domain"/>
    <property type="match status" value="1"/>
</dbReference>
<dbReference type="SMART" id="SM00387">
    <property type="entry name" value="HATPase_c"/>
    <property type="match status" value="1"/>
</dbReference>
<keyword evidence="8" id="KW-0812">Transmembrane</keyword>
<dbReference type="CDD" id="cd00075">
    <property type="entry name" value="HATPase"/>
    <property type="match status" value="1"/>
</dbReference>
<dbReference type="SMART" id="SM00304">
    <property type="entry name" value="HAMP"/>
    <property type="match status" value="1"/>
</dbReference>
<sequence length="559" mass="60445">MNRLSLSYWLARLRHATFRRQLIIAVAIGVFSVGSVTALLSTWQGSLQVRETLVQQGLSLANSVAQQSQLALLTESADNAREPIERAMSFTDILQVELLYTDGRSLITRGTVAEMRAGKPQTGMSGSYLETETSEAWRFVAPVYTKPAAASPFEANIATPELLGYVRVTQGKAALSKLVSRLAVINFGVGLVLSCILLGLLRLLAHRLSQPLGALSTVMAQAGKGQMGLRAVPDGPSDIASMAQVFNSMMQSLEQREQELQETNAELANHAATLEEKVAQRTASLSSSNAELQQALRTLREAKRQLIESDKLASLGRLVAGVAHELNTPLGNALMAASTTEDILQKIVDAMASGGLRKSEFERVIAQSIEGSAMVTQNVQRAAEIIRGFKQLAVDQTTEMRRVFEVDNVISEILFASQPMFKHKPYQIETKLTPGLKIDSYPGPLGQVISNLIQNALVHGFAGRDHGCLTIESRSHHPDYVQIICSDDGVGMSEAVRLRIFEAFFTTKFGQGGSGLGMQIVYNLVTGLLGGEINVESVLDKGTRITITLPCAAPQNIAS</sequence>
<dbReference type="Gene3D" id="1.10.287.130">
    <property type="match status" value="1"/>
</dbReference>
<evidence type="ECO:0000256" key="8">
    <source>
        <dbReference type="SAM" id="Phobius"/>
    </source>
</evidence>
<dbReference type="InterPro" id="IPR003594">
    <property type="entry name" value="HATPase_dom"/>
</dbReference>
<evidence type="ECO:0000259" key="10">
    <source>
        <dbReference type="PROSITE" id="PS50885"/>
    </source>
</evidence>
<evidence type="ECO:0000256" key="7">
    <source>
        <dbReference type="SAM" id="Coils"/>
    </source>
</evidence>
<dbReference type="SUPFAM" id="SSF55874">
    <property type="entry name" value="ATPase domain of HSP90 chaperone/DNA topoisomerase II/histidine kinase"/>
    <property type="match status" value="1"/>
</dbReference>
<dbReference type="EMBL" id="JACOGA010000018">
    <property type="protein sequence ID" value="MBC3875433.1"/>
    <property type="molecule type" value="Genomic_DNA"/>
</dbReference>
<evidence type="ECO:0000313" key="12">
    <source>
        <dbReference type="Proteomes" id="UP000624279"/>
    </source>
</evidence>
<dbReference type="Proteomes" id="UP000624279">
    <property type="component" value="Unassembled WGS sequence"/>
</dbReference>
<keyword evidence="6" id="KW-0418">Kinase</keyword>
<dbReference type="CDD" id="cd00082">
    <property type="entry name" value="HisKA"/>
    <property type="match status" value="1"/>
</dbReference>
<evidence type="ECO:0000256" key="4">
    <source>
        <dbReference type="ARBA" id="ARBA00022553"/>
    </source>
</evidence>
<dbReference type="InterPro" id="IPR036097">
    <property type="entry name" value="HisK_dim/P_sf"/>
</dbReference>
<comment type="subcellular location">
    <subcellularLocation>
        <location evidence="2">Membrane</location>
    </subcellularLocation>
</comment>
<keyword evidence="4" id="KW-0597">Phosphoprotein</keyword>
<gene>
    <name evidence="11" type="ORF">H8K55_17725</name>
</gene>
<dbReference type="RefSeq" id="WP_186943395.1">
    <property type="nucleotide sequence ID" value="NZ_JACOGA010000018.1"/>
</dbReference>
<evidence type="ECO:0000313" key="11">
    <source>
        <dbReference type="EMBL" id="MBC3875433.1"/>
    </source>
</evidence>
<feature type="domain" description="HAMP" evidence="10">
    <location>
        <begin position="206"/>
        <end position="258"/>
    </location>
</feature>
<dbReference type="InterPro" id="IPR004358">
    <property type="entry name" value="Sig_transdc_His_kin-like_C"/>
</dbReference>
<dbReference type="InterPro" id="IPR003660">
    <property type="entry name" value="HAMP_dom"/>
</dbReference>
<proteinExistence type="predicted"/>
<feature type="transmembrane region" description="Helical" evidence="8">
    <location>
        <begin position="21"/>
        <end position="43"/>
    </location>
</feature>
<dbReference type="InterPro" id="IPR003661">
    <property type="entry name" value="HisK_dim/P_dom"/>
</dbReference>
<evidence type="ECO:0000256" key="1">
    <source>
        <dbReference type="ARBA" id="ARBA00000085"/>
    </source>
</evidence>